<comment type="caution">
    <text evidence="1">The sequence shown here is derived from an EMBL/GenBank/DDBJ whole genome shotgun (WGS) entry which is preliminary data.</text>
</comment>
<evidence type="ECO:0000313" key="1">
    <source>
        <dbReference type="EMBL" id="GGC50951.1"/>
    </source>
</evidence>
<reference evidence="1" key="2">
    <citation type="submission" date="2020-09" db="EMBL/GenBank/DDBJ databases">
        <authorList>
            <person name="Sun Q."/>
            <person name="Zhou Y."/>
        </authorList>
    </citation>
    <scope>NUCLEOTIDE SEQUENCE</scope>
    <source>
        <strain evidence="1">CGMCC 1.15343</strain>
    </source>
</reference>
<name>A0A916TXG9_9SPHI</name>
<accession>A0A916TXG9</accession>
<sequence length="151" mass="17185">MSFLNEVIKNVEDEVLRETLQERVDLVLHKIKFMEKIHVICLNAENQLNTRLKDLVEAAGGIMQIDPLEAQVLIYEDAGKGMLELMGIVPGLLQKEWPSVTYNRVYLLDEHDVTNMDAQSLVALMEDIAELLYPGYFVFGNEGRTWTAFGV</sequence>
<evidence type="ECO:0008006" key="3">
    <source>
        <dbReference type="Google" id="ProtNLM"/>
    </source>
</evidence>
<reference evidence="1" key="1">
    <citation type="journal article" date="2014" name="Int. J. Syst. Evol. Microbiol.">
        <title>Complete genome sequence of Corynebacterium casei LMG S-19264T (=DSM 44701T), isolated from a smear-ripened cheese.</title>
        <authorList>
            <consortium name="US DOE Joint Genome Institute (JGI-PGF)"/>
            <person name="Walter F."/>
            <person name="Albersmeier A."/>
            <person name="Kalinowski J."/>
            <person name="Ruckert C."/>
        </authorList>
    </citation>
    <scope>NUCLEOTIDE SEQUENCE</scope>
    <source>
        <strain evidence="1">CGMCC 1.15343</strain>
    </source>
</reference>
<dbReference type="EMBL" id="BMIL01000001">
    <property type="protein sequence ID" value="GGC50951.1"/>
    <property type="molecule type" value="Genomic_DNA"/>
</dbReference>
<dbReference type="Proteomes" id="UP000651668">
    <property type="component" value="Unassembled WGS sequence"/>
</dbReference>
<evidence type="ECO:0000313" key="2">
    <source>
        <dbReference type="Proteomes" id="UP000651668"/>
    </source>
</evidence>
<dbReference type="SUPFAM" id="SSF53807">
    <property type="entry name" value="Helical backbone' metal receptor"/>
    <property type="match status" value="1"/>
</dbReference>
<dbReference type="RefSeq" id="WP_188624804.1">
    <property type="nucleotide sequence ID" value="NZ_BMIL01000001.1"/>
</dbReference>
<dbReference type="AlphaFoldDB" id="A0A916TXG9"/>
<organism evidence="1 2">
    <name type="scientific">Pedobacter quisquiliarum</name>
    <dbReference type="NCBI Taxonomy" id="1834438"/>
    <lineage>
        <taxon>Bacteria</taxon>
        <taxon>Pseudomonadati</taxon>
        <taxon>Bacteroidota</taxon>
        <taxon>Sphingobacteriia</taxon>
        <taxon>Sphingobacteriales</taxon>
        <taxon>Sphingobacteriaceae</taxon>
        <taxon>Pedobacter</taxon>
    </lineage>
</organism>
<protein>
    <recommendedName>
        <fullName evidence="3">Iron complex transport system substrate-binding protein</fullName>
    </recommendedName>
</protein>
<proteinExistence type="predicted"/>
<keyword evidence="2" id="KW-1185">Reference proteome</keyword>
<gene>
    <name evidence="1" type="ORF">GCM10011387_00400</name>
</gene>